<evidence type="ECO:0000313" key="2">
    <source>
        <dbReference type="EMBL" id="RUT44490.1"/>
    </source>
</evidence>
<comment type="caution">
    <text evidence="2">The sequence shown here is derived from an EMBL/GenBank/DDBJ whole genome shotgun (WGS) entry which is preliminary data.</text>
</comment>
<feature type="domain" description="SnoaL-like" evidence="1">
    <location>
        <begin position="12"/>
        <end position="123"/>
    </location>
</feature>
<dbReference type="Proteomes" id="UP000279446">
    <property type="component" value="Unassembled WGS sequence"/>
</dbReference>
<keyword evidence="3" id="KW-1185">Reference proteome</keyword>
<dbReference type="EMBL" id="RZNY01000015">
    <property type="protein sequence ID" value="RUT44490.1"/>
    <property type="molecule type" value="Genomic_DNA"/>
</dbReference>
<gene>
    <name evidence="2" type="ORF">EJP82_17915</name>
</gene>
<accession>A0A3S1DGQ2</accession>
<dbReference type="Pfam" id="PF12680">
    <property type="entry name" value="SnoaL_2"/>
    <property type="match status" value="1"/>
</dbReference>
<proteinExistence type="predicted"/>
<dbReference type="RefSeq" id="WP_127193436.1">
    <property type="nucleotide sequence ID" value="NZ_RZNY01000015.1"/>
</dbReference>
<evidence type="ECO:0000313" key="3">
    <source>
        <dbReference type="Proteomes" id="UP000279446"/>
    </source>
</evidence>
<dbReference type="Gene3D" id="3.10.450.50">
    <property type="match status" value="1"/>
</dbReference>
<dbReference type="SUPFAM" id="SSF54427">
    <property type="entry name" value="NTF2-like"/>
    <property type="match status" value="1"/>
</dbReference>
<name>A0A3S1DGQ2_9BACL</name>
<dbReference type="InterPro" id="IPR037401">
    <property type="entry name" value="SnoaL-like"/>
</dbReference>
<protein>
    <submittedName>
        <fullName evidence="2">Nuclear transport factor 2 family protein</fullName>
    </submittedName>
</protein>
<reference evidence="2 3" key="1">
    <citation type="submission" date="2018-12" db="EMBL/GenBank/DDBJ databases">
        <authorList>
            <person name="Sun L."/>
            <person name="Chen Z."/>
        </authorList>
    </citation>
    <scope>NUCLEOTIDE SEQUENCE [LARGE SCALE GENOMIC DNA]</scope>
    <source>
        <strain evidence="2 3">DSM 15890</strain>
    </source>
</reference>
<dbReference type="InterPro" id="IPR032710">
    <property type="entry name" value="NTF2-like_dom_sf"/>
</dbReference>
<evidence type="ECO:0000259" key="1">
    <source>
        <dbReference type="Pfam" id="PF12680"/>
    </source>
</evidence>
<dbReference type="OrthoDB" id="582835at2"/>
<dbReference type="AlphaFoldDB" id="A0A3S1DGQ2"/>
<sequence length="132" mass="15205">MVVFEEEINNIIQEYISAYNSFDVEGIVNLLNKDIEFRNISNGDINTETKGIQEFRDLAVKSAEIFSSRCQTIIDCEFYDDRVEVEIDYEGILAMDLPNNLKAGDKIRLKGKSIFKIKEGKISVIEDYSYDE</sequence>
<organism evidence="2 3">
    <name type="scientific">Paenibacillus anaericanus</name>
    <dbReference type="NCBI Taxonomy" id="170367"/>
    <lineage>
        <taxon>Bacteria</taxon>
        <taxon>Bacillati</taxon>
        <taxon>Bacillota</taxon>
        <taxon>Bacilli</taxon>
        <taxon>Bacillales</taxon>
        <taxon>Paenibacillaceae</taxon>
        <taxon>Paenibacillus</taxon>
    </lineage>
</organism>